<proteinExistence type="inferred from homology"/>
<keyword evidence="4" id="KW-0732">Signal</keyword>
<evidence type="ECO:0000313" key="12">
    <source>
        <dbReference type="Proteomes" id="UP000008461"/>
    </source>
</evidence>
<accession>F4L402</accession>
<evidence type="ECO:0000256" key="3">
    <source>
        <dbReference type="ARBA" id="ARBA00022723"/>
    </source>
</evidence>
<keyword evidence="12" id="KW-1185">Reference proteome</keyword>
<dbReference type="GO" id="GO:0046872">
    <property type="term" value="F:metal ion binding"/>
    <property type="evidence" value="ECO:0007669"/>
    <property type="project" value="UniProtKB-KW"/>
</dbReference>
<keyword evidence="5" id="KW-0378">Hydrolase</keyword>
<dbReference type="PANTHER" id="PTHR47466:SF1">
    <property type="entry name" value="METALLOPROTEASE MEP1 (AFU_ORTHOLOGUE AFUA_1G07730)-RELATED"/>
    <property type="match status" value="1"/>
</dbReference>
<dbReference type="Gene3D" id="3.40.390.10">
    <property type="entry name" value="Collagenase (Catalytic Domain)"/>
    <property type="match status" value="1"/>
</dbReference>
<evidence type="ECO:0000256" key="6">
    <source>
        <dbReference type="ARBA" id="ARBA00022833"/>
    </source>
</evidence>
<evidence type="ECO:0000256" key="4">
    <source>
        <dbReference type="ARBA" id="ARBA00022729"/>
    </source>
</evidence>
<dbReference type="PANTHER" id="PTHR47466">
    <property type="match status" value="1"/>
</dbReference>
<dbReference type="GO" id="GO:0008237">
    <property type="term" value="F:metallopeptidase activity"/>
    <property type="evidence" value="ECO:0007669"/>
    <property type="project" value="UniProtKB-KW"/>
</dbReference>
<dbReference type="AlphaFoldDB" id="F4L402"/>
<evidence type="ECO:0008006" key="13">
    <source>
        <dbReference type="Google" id="ProtNLM"/>
    </source>
</evidence>
<keyword evidence="6" id="KW-0862">Zinc</keyword>
<evidence type="ECO:0000259" key="9">
    <source>
        <dbReference type="Pfam" id="PF05572"/>
    </source>
</evidence>
<gene>
    <name evidence="11" type="ordered locus">Halhy_1834</name>
</gene>
<feature type="domain" description="Secretion system C-terminal sorting" evidence="10">
    <location>
        <begin position="364"/>
        <end position="437"/>
    </location>
</feature>
<reference key="2">
    <citation type="submission" date="2011-04" db="EMBL/GenBank/DDBJ databases">
        <title>Complete sequence of chromosome of Haliscomenobacter hydrossis DSM 1100.</title>
        <authorList>
            <consortium name="US DOE Joint Genome Institute (JGI-PGF)"/>
            <person name="Lucas S."/>
            <person name="Han J."/>
            <person name="Lapidus A."/>
            <person name="Bruce D."/>
            <person name="Goodwin L."/>
            <person name="Pitluck S."/>
            <person name="Peters L."/>
            <person name="Kyrpides N."/>
            <person name="Mavromatis K."/>
            <person name="Ivanova N."/>
            <person name="Ovchinnikova G."/>
            <person name="Pagani I."/>
            <person name="Daligault H."/>
            <person name="Detter J.C."/>
            <person name="Han C."/>
            <person name="Land M."/>
            <person name="Hauser L."/>
            <person name="Markowitz V."/>
            <person name="Cheng J.-F."/>
            <person name="Hugenholtz P."/>
            <person name="Woyke T."/>
            <person name="Wu D."/>
            <person name="Verbarg S."/>
            <person name="Frueling A."/>
            <person name="Brambilla E."/>
            <person name="Klenk H.-P."/>
            <person name="Eisen J.A."/>
        </authorList>
    </citation>
    <scope>NUCLEOTIDE SEQUENCE</scope>
    <source>
        <strain>DSM 1100</strain>
    </source>
</reference>
<evidence type="ECO:0000256" key="8">
    <source>
        <dbReference type="ARBA" id="ARBA00023157"/>
    </source>
</evidence>
<organism evidence="11 12">
    <name type="scientific">Haliscomenobacter hydrossis (strain ATCC 27775 / DSM 1100 / LMG 10767 / O)</name>
    <dbReference type="NCBI Taxonomy" id="760192"/>
    <lineage>
        <taxon>Bacteria</taxon>
        <taxon>Pseudomonadati</taxon>
        <taxon>Bacteroidota</taxon>
        <taxon>Saprospiria</taxon>
        <taxon>Saprospirales</taxon>
        <taxon>Haliscomenobacteraceae</taxon>
        <taxon>Haliscomenobacter</taxon>
    </lineage>
</organism>
<dbReference type="KEGG" id="hhy:Halhy_1834"/>
<dbReference type="STRING" id="760192.Halhy_1834"/>
<evidence type="ECO:0000313" key="11">
    <source>
        <dbReference type="EMBL" id="AEE49719.1"/>
    </source>
</evidence>
<dbReference type="HOGENOM" id="CLU_011684_2_1_10"/>
<reference evidence="11 12" key="1">
    <citation type="journal article" date="2011" name="Stand. Genomic Sci.">
        <title>Complete genome sequence of Haliscomenobacter hydrossis type strain (O).</title>
        <authorList>
            <consortium name="US DOE Joint Genome Institute (JGI-PGF)"/>
            <person name="Daligault H."/>
            <person name="Lapidus A."/>
            <person name="Zeytun A."/>
            <person name="Nolan M."/>
            <person name="Lucas S."/>
            <person name="Del Rio T.G."/>
            <person name="Tice H."/>
            <person name="Cheng J.F."/>
            <person name="Tapia R."/>
            <person name="Han C."/>
            <person name="Goodwin L."/>
            <person name="Pitluck S."/>
            <person name="Liolios K."/>
            <person name="Pagani I."/>
            <person name="Ivanova N."/>
            <person name="Huntemann M."/>
            <person name="Mavromatis K."/>
            <person name="Mikhailova N."/>
            <person name="Pati A."/>
            <person name="Chen A."/>
            <person name="Palaniappan K."/>
            <person name="Land M."/>
            <person name="Hauser L."/>
            <person name="Brambilla E.M."/>
            <person name="Rohde M."/>
            <person name="Verbarg S."/>
            <person name="Goker M."/>
            <person name="Bristow J."/>
            <person name="Eisen J.A."/>
            <person name="Markowitz V."/>
            <person name="Hugenholtz P."/>
            <person name="Kyrpides N.C."/>
            <person name="Klenk H.P."/>
            <person name="Woyke T."/>
        </authorList>
    </citation>
    <scope>NUCLEOTIDE SEQUENCE [LARGE SCALE GENOMIC DNA]</scope>
    <source>
        <strain evidence="12">ATCC 27775 / DSM 1100 / LMG 10767 / O</strain>
    </source>
</reference>
<keyword evidence="7" id="KW-0482">Metalloprotease</keyword>
<dbReference type="InterPro" id="IPR026444">
    <property type="entry name" value="Secre_tail"/>
</dbReference>
<dbReference type="Pfam" id="PF05572">
    <property type="entry name" value="Peptidase_M43"/>
    <property type="match status" value="1"/>
</dbReference>
<evidence type="ECO:0000256" key="7">
    <source>
        <dbReference type="ARBA" id="ARBA00023049"/>
    </source>
</evidence>
<dbReference type="OrthoDB" id="6278496at2"/>
<protein>
    <recommendedName>
        <fullName evidence="13">Secretion system C-terminal sorting domain-containing protein</fullName>
    </recommendedName>
</protein>
<dbReference type="Proteomes" id="UP000008461">
    <property type="component" value="Chromosome"/>
</dbReference>
<dbReference type="Pfam" id="PF18962">
    <property type="entry name" value="Por_Secre_tail"/>
    <property type="match status" value="1"/>
</dbReference>
<evidence type="ECO:0000256" key="1">
    <source>
        <dbReference type="ARBA" id="ARBA00008721"/>
    </source>
</evidence>
<evidence type="ECO:0000256" key="2">
    <source>
        <dbReference type="ARBA" id="ARBA00022670"/>
    </source>
</evidence>
<keyword evidence="3" id="KW-0479">Metal-binding</keyword>
<dbReference type="EMBL" id="CP002691">
    <property type="protein sequence ID" value="AEE49719.1"/>
    <property type="molecule type" value="Genomic_DNA"/>
</dbReference>
<dbReference type="SUPFAM" id="SSF55486">
    <property type="entry name" value="Metalloproteases ('zincins'), catalytic domain"/>
    <property type="match status" value="1"/>
</dbReference>
<name>F4L402_HALH1</name>
<dbReference type="GO" id="GO:0006508">
    <property type="term" value="P:proteolysis"/>
    <property type="evidence" value="ECO:0007669"/>
    <property type="project" value="UniProtKB-KW"/>
</dbReference>
<keyword evidence="2" id="KW-0645">Protease</keyword>
<dbReference type="InterPro" id="IPR008754">
    <property type="entry name" value="Peptidase_M43"/>
</dbReference>
<feature type="domain" description="Peptidase M43 pregnancy-associated plasma-A" evidence="9">
    <location>
        <begin position="176"/>
        <end position="319"/>
    </location>
</feature>
<comment type="similarity">
    <text evidence="1">Belongs to the peptidase M43B family.</text>
</comment>
<dbReference type="NCBIfam" id="TIGR04183">
    <property type="entry name" value="Por_Secre_tail"/>
    <property type="match status" value="1"/>
</dbReference>
<dbReference type="eggNOG" id="COG3291">
    <property type="taxonomic scope" value="Bacteria"/>
</dbReference>
<keyword evidence="8" id="KW-1015">Disulfide bond</keyword>
<evidence type="ECO:0000256" key="5">
    <source>
        <dbReference type="ARBA" id="ARBA00022801"/>
    </source>
</evidence>
<evidence type="ECO:0000259" key="10">
    <source>
        <dbReference type="Pfam" id="PF18962"/>
    </source>
</evidence>
<sequence length="442" mass="50305">MIMNLIISTLNYYFMRIIILLFSLLFWIQLSAQDTILRQYVTQKVNLRLKKERGEVLQNQNKVEAFVATESKKIKFKKLKLPLVFHILYVAGKEYPSEKQVLSQIDALNRDFSQKSYRVKHPADTLEKFAQRVEDTEIEFCLAKNGPDGKNTAGIRYLQSSRATWASNDSLKMAKIGVEPWDTEKYINVWVTTLADNVAGWAQMPGGPEETDGIVIDYRFFGIGGTAKSPYDEGKTLTHFIGSYLGLYELWNEANPCQDDLVEDTPMHNGPNFWCTPYEHVSLCDGHPAEMTMNFMDNTFDVCLYMFTSGQKLRMQAVLSEGGPRYKLSQTEVKCDNKGSISEELSAQTDSKIEAVSIPFEVKLYPNPANHEIRVLISSDTPQDAEVETFSLLGKSVFKSRYQVVGTQEFTINSSTWPSGIYIFQVKTKSHQLAKQIEIIHN</sequence>
<dbReference type="InterPro" id="IPR024079">
    <property type="entry name" value="MetalloPept_cat_dom_sf"/>
</dbReference>